<comment type="caution">
    <text evidence="1">The sequence shown here is derived from an EMBL/GenBank/DDBJ whole genome shotgun (WGS) entry which is preliminary data.</text>
</comment>
<dbReference type="AlphaFoldDB" id="A0AAD7SPV8"/>
<dbReference type="EMBL" id="JAINUG010000043">
    <property type="protein sequence ID" value="KAJ8406456.1"/>
    <property type="molecule type" value="Genomic_DNA"/>
</dbReference>
<proteinExistence type="predicted"/>
<keyword evidence="2" id="KW-1185">Reference proteome</keyword>
<sequence length="110" mass="12147">MLSCSINSEIRQYLSSALRPIVGNASIKVNLPRCPARQLLKTLALGRHLLHSQSHNPSAQLPGELSHLRWSAAEAHNCIHGSSVFFLQMRVGSQKTSEYGVTEEGGEKRR</sequence>
<organism evidence="1 2">
    <name type="scientific">Aldrovandia affinis</name>
    <dbReference type="NCBI Taxonomy" id="143900"/>
    <lineage>
        <taxon>Eukaryota</taxon>
        <taxon>Metazoa</taxon>
        <taxon>Chordata</taxon>
        <taxon>Craniata</taxon>
        <taxon>Vertebrata</taxon>
        <taxon>Euteleostomi</taxon>
        <taxon>Actinopterygii</taxon>
        <taxon>Neopterygii</taxon>
        <taxon>Teleostei</taxon>
        <taxon>Notacanthiformes</taxon>
        <taxon>Halosauridae</taxon>
        <taxon>Aldrovandia</taxon>
    </lineage>
</organism>
<gene>
    <name evidence="1" type="ORF">AAFF_G00300300</name>
</gene>
<accession>A0AAD7SPV8</accession>
<protein>
    <submittedName>
        <fullName evidence="1">Uncharacterized protein</fullName>
    </submittedName>
</protein>
<evidence type="ECO:0000313" key="1">
    <source>
        <dbReference type="EMBL" id="KAJ8406456.1"/>
    </source>
</evidence>
<name>A0AAD7SPV8_9TELE</name>
<reference evidence="1" key="1">
    <citation type="journal article" date="2023" name="Science">
        <title>Genome structures resolve the early diversification of teleost fishes.</title>
        <authorList>
            <person name="Parey E."/>
            <person name="Louis A."/>
            <person name="Montfort J."/>
            <person name="Bouchez O."/>
            <person name="Roques C."/>
            <person name="Iampietro C."/>
            <person name="Lluch J."/>
            <person name="Castinel A."/>
            <person name="Donnadieu C."/>
            <person name="Desvignes T."/>
            <person name="Floi Bucao C."/>
            <person name="Jouanno E."/>
            <person name="Wen M."/>
            <person name="Mejri S."/>
            <person name="Dirks R."/>
            <person name="Jansen H."/>
            <person name="Henkel C."/>
            <person name="Chen W.J."/>
            <person name="Zahm M."/>
            <person name="Cabau C."/>
            <person name="Klopp C."/>
            <person name="Thompson A.W."/>
            <person name="Robinson-Rechavi M."/>
            <person name="Braasch I."/>
            <person name="Lecointre G."/>
            <person name="Bobe J."/>
            <person name="Postlethwait J.H."/>
            <person name="Berthelot C."/>
            <person name="Roest Crollius H."/>
            <person name="Guiguen Y."/>
        </authorList>
    </citation>
    <scope>NUCLEOTIDE SEQUENCE</scope>
    <source>
        <strain evidence="1">NC1722</strain>
    </source>
</reference>
<evidence type="ECO:0000313" key="2">
    <source>
        <dbReference type="Proteomes" id="UP001221898"/>
    </source>
</evidence>
<dbReference type="Proteomes" id="UP001221898">
    <property type="component" value="Unassembled WGS sequence"/>
</dbReference>